<protein>
    <submittedName>
        <fullName evidence="2">Uncharacterized protein</fullName>
    </submittedName>
</protein>
<reference evidence="2 3" key="1">
    <citation type="journal article" date="2012" name="PLoS Pathog.">
        <title>Diverse lifestyles and strategies of plant pathogenesis encoded in the genomes of eighteen Dothideomycetes fungi.</title>
        <authorList>
            <person name="Ohm R.A."/>
            <person name="Feau N."/>
            <person name="Henrissat B."/>
            <person name="Schoch C.L."/>
            <person name="Horwitz B.A."/>
            <person name="Barry K.W."/>
            <person name="Condon B.J."/>
            <person name="Copeland A.C."/>
            <person name="Dhillon B."/>
            <person name="Glaser F."/>
            <person name="Hesse C.N."/>
            <person name="Kosti I."/>
            <person name="LaButti K."/>
            <person name="Lindquist E.A."/>
            <person name="Lucas S."/>
            <person name="Salamov A.A."/>
            <person name="Bradshaw R.E."/>
            <person name="Ciuffetti L."/>
            <person name="Hamelin R.C."/>
            <person name="Kema G.H.J."/>
            <person name="Lawrence C."/>
            <person name="Scott J.A."/>
            <person name="Spatafora J.W."/>
            <person name="Turgeon B.G."/>
            <person name="de Wit P.J.G.M."/>
            <person name="Zhong S."/>
            <person name="Goodwin S.B."/>
            <person name="Grigoriev I.V."/>
        </authorList>
    </citation>
    <scope>NUCLEOTIDE SEQUENCE [LARGE SCALE GENOMIC DNA]</scope>
    <source>
        <strain evidence="2 3">CIRAD86</strain>
    </source>
</reference>
<dbReference type="RefSeq" id="XP_007927844.1">
    <property type="nucleotide sequence ID" value="XM_007929653.1"/>
</dbReference>
<dbReference type="GeneID" id="19333487"/>
<dbReference type="AlphaFoldDB" id="M3AD70"/>
<proteinExistence type="predicted"/>
<dbReference type="HOGENOM" id="CLU_778733_0_0_1"/>
<organism evidence="2 3">
    <name type="scientific">Pseudocercospora fijiensis (strain CIRAD86)</name>
    <name type="common">Black leaf streak disease fungus</name>
    <name type="synonym">Mycosphaerella fijiensis</name>
    <dbReference type="NCBI Taxonomy" id="383855"/>
    <lineage>
        <taxon>Eukaryota</taxon>
        <taxon>Fungi</taxon>
        <taxon>Dikarya</taxon>
        <taxon>Ascomycota</taxon>
        <taxon>Pezizomycotina</taxon>
        <taxon>Dothideomycetes</taxon>
        <taxon>Dothideomycetidae</taxon>
        <taxon>Mycosphaerellales</taxon>
        <taxon>Mycosphaerellaceae</taxon>
        <taxon>Pseudocercospora</taxon>
    </lineage>
</organism>
<evidence type="ECO:0000313" key="3">
    <source>
        <dbReference type="Proteomes" id="UP000016932"/>
    </source>
</evidence>
<dbReference type="KEGG" id="pfj:MYCFIDRAFT_176042"/>
<dbReference type="VEuPathDB" id="FungiDB:MYCFIDRAFT_176042"/>
<keyword evidence="3" id="KW-1185">Reference proteome</keyword>
<dbReference type="Proteomes" id="UP000016932">
    <property type="component" value="Unassembled WGS sequence"/>
</dbReference>
<evidence type="ECO:0000313" key="2">
    <source>
        <dbReference type="EMBL" id="EME82496.1"/>
    </source>
</evidence>
<name>M3AD70_PSEFD</name>
<feature type="compositionally biased region" description="Pro residues" evidence="1">
    <location>
        <begin position="46"/>
        <end position="55"/>
    </location>
</feature>
<feature type="compositionally biased region" description="Polar residues" evidence="1">
    <location>
        <begin position="204"/>
        <end position="220"/>
    </location>
</feature>
<accession>M3AD70</accession>
<feature type="region of interest" description="Disordered" evidence="1">
    <location>
        <begin position="196"/>
        <end position="220"/>
    </location>
</feature>
<evidence type="ECO:0000256" key="1">
    <source>
        <dbReference type="SAM" id="MobiDB-lite"/>
    </source>
</evidence>
<dbReference type="EMBL" id="KB446559">
    <property type="protein sequence ID" value="EME82496.1"/>
    <property type="molecule type" value="Genomic_DNA"/>
</dbReference>
<gene>
    <name evidence="2" type="ORF">MYCFIDRAFT_176042</name>
</gene>
<sequence>MLATLNLASTVEPSKGIAGVPILSIHPPRAIGSGLPSPRETKPTLPLQPPPPPPPARHRYAQITHFSNTTSKLRNKTSSSHSRWSERSCTTCGQCCTTTRMIAAYLFRQILPRTGQLSPTYIAHLRFRTMAHLKIQRIPSSNARTAPSLFFPALASLKPSSLIASSTSLRLMGASSSHRKDSNFSLSRPSTGTLLDDSAGEGGQSLQSRKNLSHPRSSAPCSNGIELKKWQGCAFFQVGTGRRRGAVGSSRRPSFDLDHFLKTSLRWLARVSTVRGCHLPDICGLALSSWAGAELTWFRMTGSLRYSLKYYFGFADAALCPTSSGSIAAARILIKGTIQCPDDHLDSRRQDEPPAL</sequence>
<feature type="region of interest" description="Disordered" evidence="1">
    <location>
        <begin position="28"/>
        <end position="58"/>
    </location>
</feature>